<dbReference type="Proteomes" id="UP000814033">
    <property type="component" value="Unassembled WGS sequence"/>
</dbReference>
<keyword evidence="2" id="KW-1185">Reference proteome</keyword>
<evidence type="ECO:0000313" key="1">
    <source>
        <dbReference type="EMBL" id="KAI0051369.1"/>
    </source>
</evidence>
<name>A0ACB8S484_9AGAM</name>
<gene>
    <name evidence="1" type="ORF">FA95DRAFT_322276</name>
</gene>
<evidence type="ECO:0000313" key="2">
    <source>
        <dbReference type="Proteomes" id="UP000814033"/>
    </source>
</evidence>
<reference evidence="1" key="1">
    <citation type="submission" date="2021-02" db="EMBL/GenBank/DDBJ databases">
        <authorList>
            <consortium name="DOE Joint Genome Institute"/>
            <person name="Ahrendt S."/>
            <person name="Looney B.P."/>
            <person name="Miyauchi S."/>
            <person name="Morin E."/>
            <person name="Drula E."/>
            <person name="Courty P.E."/>
            <person name="Chicoki N."/>
            <person name="Fauchery L."/>
            <person name="Kohler A."/>
            <person name="Kuo A."/>
            <person name="Labutti K."/>
            <person name="Pangilinan J."/>
            <person name="Lipzen A."/>
            <person name="Riley R."/>
            <person name="Andreopoulos W."/>
            <person name="He G."/>
            <person name="Johnson J."/>
            <person name="Barry K.W."/>
            <person name="Grigoriev I.V."/>
            <person name="Nagy L."/>
            <person name="Hibbett D."/>
            <person name="Henrissat B."/>
            <person name="Matheny P.B."/>
            <person name="Labbe J."/>
            <person name="Martin F."/>
        </authorList>
    </citation>
    <scope>NUCLEOTIDE SEQUENCE</scope>
    <source>
        <strain evidence="1">FP105234-sp</strain>
    </source>
</reference>
<proteinExistence type="predicted"/>
<protein>
    <submittedName>
        <fullName evidence="1">Uncharacterized protein</fullName>
    </submittedName>
</protein>
<reference evidence="1" key="2">
    <citation type="journal article" date="2022" name="New Phytol.">
        <title>Evolutionary transition to the ectomycorrhizal habit in the genomes of a hyperdiverse lineage of mushroom-forming fungi.</title>
        <authorList>
            <person name="Looney B."/>
            <person name="Miyauchi S."/>
            <person name="Morin E."/>
            <person name="Drula E."/>
            <person name="Courty P.E."/>
            <person name="Kohler A."/>
            <person name="Kuo A."/>
            <person name="LaButti K."/>
            <person name="Pangilinan J."/>
            <person name="Lipzen A."/>
            <person name="Riley R."/>
            <person name="Andreopoulos W."/>
            <person name="He G."/>
            <person name="Johnson J."/>
            <person name="Nolan M."/>
            <person name="Tritt A."/>
            <person name="Barry K.W."/>
            <person name="Grigoriev I.V."/>
            <person name="Nagy L.G."/>
            <person name="Hibbett D."/>
            <person name="Henrissat B."/>
            <person name="Matheny P.B."/>
            <person name="Labbe J."/>
            <person name="Martin F.M."/>
        </authorList>
    </citation>
    <scope>NUCLEOTIDE SEQUENCE</scope>
    <source>
        <strain evidence="1">FP105234-sp</strain>
    </source>
</reference>
<dbReference type="EMBL" id="MU275853">
    <property type="protein sequence ID" value="KAI0051369.1"/>
    <property type="molecule type" value="Genomic_DNA"/>
</dbReference>
<organism evidence="1 2">
    <name type="scientific">Auriscalpium vulgare</name>
    <dbReference type="NCBI Taxonomy" id="40419"/>
    <lineage>
        <taxon>Eukaryota</taxon>
        <taxon>Fungi</taxon>
        <taxon>Dikarya</taxon>
        <taxon>Basidiomycota</taxon>
        <taxon>Agaricomycotina</taxon>
        <taxon>Agaricomycetes</taxon>
        <taxon>Russulales</taxon>
        <taxon>Auriscalpiaceae</taxon>
        <taxon>Auriscalpium</taxon>
    </lineage>
</organism>
<sequence>MSTSLQVDRSSRNLDVARNLKTKLESTQLRIRDSRPRFEASPLDNVEEWPASRGSGSGGGFKVPEAVAADVASQMSFLRKLKWQYLEQNAKDKYVKTIVNDEAPMITADHNAELQMVNAQKKEALKAAKQRLGEKHQDIRRLAPLVEHDYNKAKSLTDEAVTLTQSILDARLAITRLRQAHPQPRLTIPLAEEHLSVQIEEMQTLEDELQNANDRVGHVKESVKDGAKEVERLRLERAEAEKEVKARRDDAEDERVVELYDWFNAALALHRNLLDMQASHSASENELHLTYNVDNLASPDSQRRRKIVTIVLLFLPNTRQLADVQVEGLDEVDMKNVISAYVQANDAPGVIWAIVERARSTL</sequence>
<accession>A0ACB8S484</accession>
<comment type="caution">
    <text evidence="1">The sequence shown here is derived from an EMBL/GenBank/DDBJ whole genome shotgun (WGS) entry which is preliminary data.</text>
</comment>